<protein>
    <submittedName>
        <fullName evidence="2">Uncharacterized protein</fullName>
    </submittedName>
</protein>
<proteinExistence type="predicted"/>
<sequence>MRGNAAVSERTHAAHRDDVYDTTKSELPARLTRLIHQAPGWEATIREAWDAALDIDPDVQVRAAKRDGDRIVLVLVGSTVEQTAELRELVQDGVEPQAAATCPECARHRRADAWVCPDHG</sequence>
<feature type="compositionally biased region" description="Basic and acidic residues" evidence="1">
    <location>
        <begin position="9"/>
        <end position="22"/>
    </location>
</feature>
<organism evidence="2 3">
    <name type="scientific">Lysobacter korlensis</name>
    <dbReference type="NCBI Taxonomy" id="553636"/>
    <lineage>
        <taxon>Bacteria</taxon>
        <taxon>Pseudomonadati</taxon>
        <taxon>Pseudomonadota</taxon>
        <taxon>Gammaproteobacteria</taxon>
        <taxon>Lysobacterales</taxon>
        <taxon>Lysobacteraceae</taxon>
        <taxon>Lysobacter</taxon>
    </lineage>
</organism>
<evidence type="ECO:0000313" key="2">
    <source>
        <dbReference type="EMBL" id="MFC0678332.1"/>
    </source>
</evidence>
<evidence type="ECO:0000313" key="3">
    <source>
        <dbReference type="Proteomes" id="UP001589896"/>
    </source>
</evidence>
<reference evidence="2 3" key="1">
    <citation type="submission" date="2024-09" db="EMBL/GenBank/DDBJ databases">
        <authorList>
            <person name="Sun Q."/>
            <person name="Mori K."/>
        </authorList>
    </citation>
    <scope>NUCLEOTIDE SEQUENCE [LARGE SCALE GENOMIC DNA]</scope>
    <source>
        <strain evidence="2 3">KCTC 23076</strain>
    </source>
</reference>
<dbReference type="EMBL" id="JBHLTG010000002">
    <property type="protein sequence ID" value="MFC0678332.1"/>
    <property type="molecule type" value="Genomic_DNA"/>
</dbReference>
<name>A0ABV6RMX0_9GAMM</name>
<keyword evidence="3" id="KW-1185">Reference proteome</keyword>
<accession>A0ABV6RMX0</accession>
<evidence type="ECO:0000256" key="1">
    <source>
        <dbReference type="SAM" id="MobiDB-lite"/>
    </source>
</evidence>
<feature type="region of interest" description="Disordered" evidence="1">
    <location>
        <begin position="1"/>
        <end position="22"/>
    </location>
</feature>
<comment type="caution">
    <text evidence="2">The sequence shown here is derived from an EMBL/GenBank/DDBJ whole genome shotgun (WGS) entry which is preliminary data.</text>
</comment>
<dbReference type="Proteomes" id="UP001589896">
    <property type="component" value="Unassembled WGS sequence"/>
</dbReference>
<gene>
    <name evidence="2" type="ORF">ACFFGH_10820</name>
</gene>
<dbReference type="RefSeq" id="WP_386668088.1">
    <property type="nucleotide sequence ID" value="NZ_JBHLTG010000002.1"/>
</dbReference>